<evidence type="ECO:0000256" key="2">
    <source>
        <dbReference type="ARBA" id="ARBA00022692"/>
    </source>
</evidence>
<sequence length="1579" mass="176904">MKKTVLKIIKIIGYILLTIFALLILAILLLRLPSVQNKVKNYALDFLHEKIDTEVSLEKLYVSFPSGVAIENIYLEDQNADTLLYADKIDVGINLPDLLNNKLTLSSIDMKKLRANVHRNEEGVFNFDYIIEAFASPDTTTTEQEPWEISVGDIDLEDIGVTFQDEYEKNDISAFFQDLEVAVDDFDLENQEFDIDDLFFAHATINVNLFMPEEEITEEEVAEEVSEPVEEKKKAPLTVILDDLELEDVKVQYNNTAIPQKGEGIDFNHLDFQEITLSMKDFKMQDGTFEGEINKARVIEQNHLTIRELETQFKYAKNEAYLKDLLLKTDRSVVRDEVILSYDNMSQLSEDIAKVEIVANIDESKISFADLLDFMPSLRKNPPFTEYPNATLHFDTEIDGNIGDLNIQHLTAHGVGDLQLSANGIVKNATDTDNLYFDLNIENISGSSTTIKKLSPPQTIPDNISLPSKIKLSGTAKGSTKEVEADLALKTSEGDASVLADVNIMQENKEEYDIKLHLNEFNVGKVIQNEELGNISANISAKGKSFDFKNADADLTGTVDSLTYKGYRYENMNLKGKLVQGKYDVQLESKDENANMTLYAEGRITEDKPTLNLKGGIKKLDLQKLNFNEKPLILAGDLKGDFSNINPDDLNGNFSLTNFALSDAKDVYPLQDIHLNAVATDDSNTISLTSQIAEVELSGDYKLTEIFTALTHTLNSYYQFQEATAQDTLTPHQHMDFDIRILYDDLVEKFVPNLKGFETMELQGSYDVDSQLIKVDGEIPNITYGNNHIENGKIAINTDNDALTYELLVEMLYSESFQLHEFSTSGQVASNTIDFKISTEKPKGTTELLLAGDVKAEDDGHYISLDADGVKLNTEKWNISEKNFIKLEDNGTVTAENFKLTNGDSALSLETSKSETEKHLKIDFVNFDVATLTKMIQKDKLLASGTTNGSVTFEDLQQETKLKSDLEITDLHIYEQLVGTIDAEITTESANVFDINVALSDNDNDVKITGDYNTSSSSFDLLVDMRKLQMQSLEGVSMGQIKETEGYLSGKLDVEGSATEPKITGQVKFNDVGLKVVQSGSNFRNINEEVRFTQQGIVFNDFKLNDESGDYLLINGKILTDDYRDYAFDLRLEADDFKVVDSEEDNDQMMYGVLAIDTRLNIGGDLNMPKVDGTIDITDVTDFTFVLPQDSPTLEEREGIVRFVDKDLPLKETLKPDSLTSETNLKGMDVKVEISITEDAKISLIIDKATGDFVKLQGDAELSGGIDPSGKTTLVGVYEVSDGAYELNLGMLNRKFDIKEGSTIIWNGEPLSAEMDITANYRIEAAPIDLLQHQLSGLPPSTYNTYKQRIPFNTLLMMKGDLMKPDIQFDINVDEEEASVSSSVLDNTKTKLQQIRQNESELNKQVFALLLLNRFIGENPFSSESETSAGTMARQSVSRILSQQLNNLASDLITGVDVDFDFNSYDDYTQGHKNTRTDLNLGVSKRLLNDRLKITVGSKFGIEGEARKNEELTNIAGDLTIDYMLSKNGRYLLRAFRKNDYEVVLQGQIIETGLGFIITLDFDEFRDIFHKSKEKKEED</sequence>
<dbReference type="RefSeq" id="WP_207778436.1">
    <property type="nucleotide sequence ID" value="NZ_QENZ01000004.1"/>
</dbReference>
<gene>
    <name evidence="7" type="ORF">C7377_1169</name>
</gene>
<dbReference type="InterPro" id="IPR007452">
    <property type="entry name" value="TamB_C"/>
</dbReference>
<evidence type="ECO:0000256" key="5">
    <source>
        <dbReference type="SAM" id="Phobius"/>
    </source>
</evidence>
<dbReference type="InterPro" id="IPR052894">
    <property type="entry name" value="AsmA-related"/>
</dbReference>
<evidence type="ECO:0000313" key="7">
    <source>
        <dbReference type="EMBL" id="PVX50850.1"/>
    </source>
</evidence>
<comment type="caution">
    <text evidence="7">The sequence shown here is derived from an EMBL/GenBank/DDBJ whole genome shotgun (WGS) entry which is preliminary data.</text>
</comment>
<organism evidence="7 8">
    <name type="scientific">Balneicella halophila</name>
    <dbReference type="NCBI Taxonomy" id="1537566"/>
    <lineage>
        <taxon>Bacteria</taxon>
        <taxon>Pseudomonadati</taxon>
        <taxon>Bacteroidota</taxon>
        <taxon>Bacteroidia</taxon>
        <taxon>Bacteroidales</taxon>
        <taxon>Balneicellaceae</taxon>
        <taxon>Balneicella</taxon>
    </lineage>
</organism>
<dbReference type="GO" id="GO:0090313">
    <property type="term" value="P:regulation of protein targeting to membrane"/>
    <property type="evidence" value="ECO:0007669"/>
    <property type="project" value="TreeGrafter"/>
</dbReference>
<dbReference type="Pfam" id="PF05359">
    <property type="entry name" value="DUF748"/>
    <property type="match status" value="1"/>
</dbReference>
<name>A0A7L4UNT4_BALHA</name>
<dbReference type="Proteomes" id="UP000251835">
    <property type="component" value="Unassembled WGS sequence"/>
</dbReference>
<evidence type="ECO:0000256" key="4">
    <source>
        <dbReference type="ARBA" id="ARBA00023136"/>
    </source>
</evidence>
<evidence type="ECO:0000259" key="6">
    <source>
        <dbReference type="Pfam" id="PF04357"/>
    </source>
</evidence>
<dbReference type="PANTHER" id="PTHR30441:SF4">
    <property type="entry name" value="PROTEIN ASMA"/>
    <property type="match status" value="1"/>
</dbReference>
<reference evidence="7 8" key="1">
    <citation type="submission" date="2018-05" db="EMBL/GenBank/DDBJ databases">
        <title>Genomic Encyclopedia of Type Strains, Phase IV (KMG-IV): sequencing the most valuable type-strain genomes for metagenomic binning, comparative biology and taxonomic classification.</title>
        <authorList>
            <person name="Goeker M."/>
        </authorList>
    </citation>
    <scope>NUCLEOTIDE SEQUENCE [LARGE SCALE GENOMIC DNA]</scope>
    <source>
        <strain evidence="7 8">DSM 28579</strain>
    </source>
</reference>
<proteinExistence type="predicted"/>
<comment type="subcellular location">
    <subcellularLocation>
        <location evidence="1">Membrane</location>
        <topology evidence="1">Single-pass membrane protein</topology>
    </subcellularLocation>
</comment>
<accession>A0A7L4UNT4</accession>
<dbReference type="GO" id="GO:0005886">
    <property type="term" value="C:plasma membrane"/>
    <property type="evidence" value="ECO:0007669"/>
    <property type="project" value="InterPro"/>
</dbReference>
<keyword evidence="2 5" id="KW-0812">Transmembrane</keyword>
<keyword evidence="4 5" id="KW-0472">Membrane</keyword>
<feature type="domain" description="Translocation and assembly module TamB C-terminal" evidence="6">
    <location>
        <begin position="1107"/>
        <end position="1546"/>
    </location>
</feature>
<dbReference type="PANTHER" id="PTHR30441">
    <property type="entry name" value="DUF748 DOMAIN-CONTAINING PROTEIN"/>
    <property type="match status" value="1"/>
</dbReference>
<dbReference type="Pfam" id="PF04357">
    <property type="entry name" value="TamB"/>
    <property type="match status" value="1"/>
</dbReference>
<keyword evidence="8" id="KW-1185">Reference proteome</keyword>
<dbReference type="InterPro" id="IPR008023">
    <property type="entry name" value="DUF748"/>
</dbReference>
<dbReference type="EMBL" id="QENZ01000004">
    <property type="protein sequence ID" value="PVX50850.1"/>
    <property type="molecule type" value="Genomic_DNA"/>
</dbReference>
<keyword evidence="3 5" id="KW-1133">Transmembrane helix</keyword>
<evidence type="ECO:0000256" key="3">
    <source>
        <dbReference type="ARBA" id="ARBA00022989"/>
    </source>
</evidence>
<dbReference type="GO" id="GO:0009306">
    <property type="term" value="P:protein secretion"/>
    <property type="evidence" value="ECO:0007669"/>
    <property type="project" value="InterPro"/>
</dbReference>
<evidence type="ECO:0000313" key="8">
    <source>
        <dbReference type="Proteomes" id="UP000251835"/>
    </source>
</evidence>
<feature type="transmembrane region" description="Helical" evidence="5">
    <location>
        <begin position="12"/>
        <end position="32"/>
    </location>
</feature>
<evidence type="ECO:0000256" key="1">
    <source>
        <dbReference type="ARBA" id="ARBA00004167"/>
    </source>
</evidence>
<protein>
    <submittedName>
        <fullName evidence="7">Autotransporter translocation and assembly factor TamB</fullName>
    </submittedName>
</protein>